<proteinExistence type="predicted"/>
<dbReference type="Gene3D" id="2.40.40.20">
    <property type="match status" value="1"/>
</dbReference>
<gene>
    <name evidence="3" type="ORF">GCM10008024_34220</name>
    <name evidence="4" type="ORF">SAMN05444006_12142</name>
</gene>
<reference evidence="3" key="1">
    <citation type="journal article" date="2014" name="Int. J. Syst. Evol. Microbiol.">
        <title>Complete genome sequence of Corynebacterium casei LMG S-19264T (=DSM 44701T), isolated from a smear-ripened cheese.</title>
        <authorList>
            <consortium name="US DOE Joint Genome Institute (JGI-PGF)"/>
            <person name="Walter F."/>
            <person name="Albersmeier A."/>
            <person name="Kalinowski J."/>
            <person name="Ruckert C."/>
        </authorList>
    </citation>
    <scope>NUCLEOTIDE SEQUENCE</scope>
    <source>
        <strain evidence="3">CGMCC 1.10859</strain>
    </source>
</reference>
<evidence type="ECO:0000259" key="2">
    <source>
        <dbReference type="Pfam" id="PF01568"/>
    </source>
</evidence>
<dbReference type="GO" id="GO:1990204">
    <property type="term" value="C:oxidoreductase complex"/>
    <property type="evidence" value="ECO:0007669"/>
    <property type="project" value="UniProtKB-ARBA"/>
</dbReference>
<evidence type="ECO:0000256" key="1">
    <source>
        <dbReference type="ARBA" id="ARBA00023002"/>
    </source>
</evidence>
<dbReference type="InterPro" id="IPR006657">
    <property type="entry name" value="MoPterin_dinucl-bd_dom"/>
</dbReference>
<protein>
    <submittedName>
        <fullName evidence="4">Assimilatory nitrate reductase catalytic subunit</fullName>
    </submittedName>
</protein>
<dbReference type="EMBL" id="FNOB01000021">
    <property type="protein sequence ID" value="SDX60626.1"/>
    <property type="molecule type" value="Genomic_DNA"/>
</dbReference>
<dbReference type="InterPro" id="IPR009010">
    <property type="entry name" value="Asp_de-COase-like_dom_sf"/>
</dbReference>
<dbReference type="Pfam" id="PF01568">
    <property type="entry name" value="Molydop_binding"/>
    <property type="match status" value="1"/>
</dbReference>
<dbReference type="PANTHER" id="PTHR43105:SF9">
    <property type="entry name" value="NADPH-FE(3+) OXIDOREDUCTASE SUBUNIT ALPHA"/>
    <property type="match status" value="1"/>
</dbReference>
<dbReference type="GO" id="GO:0043546">
    <property type="term" value="F:molybdopterin cofactor binding"/>
    <property type="evidence" value="ECO:0007669"/>
    <property type="project" value="InterPro"/>
</dbReference>
<evidence type="ECO:0000313" key="4">
    <source>
        <dbReference type="EMBL" id="SDX60626.1"/>
    </source>
</evidence>
<dbReference type="PANTHER" id="PTHR43105">
    <property type="entry name" value="RESPIRATORY NITRATE REDUCTASE"/>
    <property type="match status" value="1"/>
</dbReference>
<dbReference type="RefSeq" id="WP_081824893.1">
    <property type="nucleotide sequence ID" value="NZ_BNAB01000020.1"/>
</dbReference>
<dbReference type="Proteomes" id="UP000199541">
    <property type="component" value="Unassembled WGS sequence"/>
</dbReference>
<evidence type="ECO:0000313" key="3">
    <source>
        <dbReference type="EMBL" id="GHE04982.1"/>
    </source>
</evidence>
<dbReference type="GO" id="GO:0016020">
    <property type="term" value="C:membrane"/>
    <property type="evidence" value="ECO:0007669"/>
    <property type="project" value="TreeGrafter"/>
</dbReference>
<sequence>MTRTAKSPRLSQHMAEPYLEIHPADAARLGLEPATIAEVTSPTGRALLRVMVSDRAAPGQVFAPIRWSGETTSAGRVDTPGRSLTERGATDRVVLATGTCRAAGRGPSPSPTSRRR</sequence>
<dbReference type="AlphaFoldDB" id="A0AAN4UTY5"/>
<dbReference type="EMBL" id="BNAB01000020">
    <property type="protein sequence ID" value="GHE04982.1"/>
    <property type="molecule type" value="Genomic_DNA"/>
</dbReference>
<reference evidence="3" key="3">
    <citation type="submission" date="2023-06" db="EMBL/GenBank/DDBJ databases">
        <authorList>
            <person name="Sun Q."/>
            <person name="Zhou Y."/>
        </authorList>
    </citation>
    <scope>NUCLEOTIDE SEQUENCE</scope>
    <source>
        <strain evidence="3">CGMCC 1.10859</strain>
    </source>
</reference>
<keyword evidence="5" id="KW-1185">Reference proteome</keyword>
<name>A0AAN4UTY5_9RHOB</name>
<dbReference type="Proteomes" id="UP000634647">
    <property type="component" value="Unassembled WGS sequence"/>
</dbReference>
<dbReference type="InterPro" id="IPR050123">
    <property type="entry name" value="Prok_molybdopt-oxidoreductase"/>
</dbReference>
<evidence type="ECO:0000313" key="6">
    <source>
        <dbReference type="Proteomes" id="UP000634647"/>
    </source>
</evidence>
<evidence type="ECO:0000313" key="5">
    <source>
        <dbReference type="Proteomes" id="UP000199541"/>
    </source>
</evidence>
<dbReference type="SUPFAM" id="SSF50692">
    <property type="entry name" value="ADC-like"/>
    <property type="match status" value="1"/>
</dbReference>
<accession>A0AAN4UTY5</accession>
<reference evidence="4 5" key="2">
    <citation type="submission" date="2016-10" db="EMBL/GenBank/DDBJ databases">
        <authorList>
            <person name="Varghese N."/>
            <person name="Submissions S."/>
        </authorList>
    </citation>
    <scope>NUCLEOTIDE SEQUENCE [LARGE SCALE GENOMIC DNA]</scope>
    <source>
        <strain evidence="4 5">DSM 24802</strain>
    </source>
</reference>
<comment type="caution">
    <text evidence="3">The sequence shown here is derived from an EMBL/GenBank/DDBJ whole genome shotgun (WGS) entry which is preliminary data.</text>
</comment>
<keyword evidence="1" id="KW-0560">Oxidoreductase</keyword>
<feature type="domain" description="Molybdopterin dinucleotide-binding" evidence="2">
    <location>
        <begin position="2"/>
        <end position="75"/>
    </location>
</feature>
<dbReference type="GO" id="GO:0045333">
    <property type="term" value="P:cellular respiration"/>
    <property type="evidence" value="ECO:0007669"/>
    <property type="project" value="UniProtKB-ARBA"/>
</dbReference>
<dbReference type="GO" id="GO:0016491">
    <property type="term" value="F:oxidoreductase activity"/>
    <property type="evidence" value="ECO:0007669"/>
    <property type="project" value="UniProtKB-KW"/>
</dbReference>
<organism evidence="3 6">
    <name type="scientific">Allgaiera indica</name>
    <dbReference type="NCBI Taxonomy" id="765699"/>
    <lineage>
        <taxon>Bacteria</taxon>
        <taxon>Pseudomonadati</taxon>
        <taxon>Pseudomonadota</taxon>
        <taxon>Alphaproteobacteria</taxon>
        <taxon>Rhodobacterales</taxon>
        <taxon>Paracoccaceae</taxon>
        <taxon>Allgaiera</taxon>
    </lineage>
</organism>